<dbReference type="InterPro" id="IPR048846">
    <property type="entry name" value="PaaX-like_central"/>
</dbReference>
<feature type="domain" description="Transcriptional repressor PaaX-like C-terminal" evidence="3">
    <location>
        <begin position="172"/>
        <end position="252"/>
    </location>
</feature>
<organism evidence="5 6">
    <name type="scientific">Euzebya pacifica</name>
    <dbReference type="NCBI Taxonomy" id="1608957"/>
    <lineage>
        <taxon>Bacteria</taxon>
        <taxon>Bacillati</taxon>
        <taxon>Actinomycetota</taxon>
        <taxon>Nitriliruptoria</taxon>
        <taxon>Euzebyales</taxon>
    </lineage>
</organism>
<dbReference type="Pfam" id="PF08223">
    <property type="entry name" value="PaaX_C"/>
    <property type="match status" value="1"/>
</dbReference>
<dbReference type="Gene3D" id="3.30.70.2650">
    <property type="match status" value="1"/>
</dbReference>
<dbReference type="AlphaFoldDB" id="A0A346XU96"/>
<feature type="domain" description="Transcriptional repressor PaaX-like central Cas2-like" evidence="4">
    <location>
        <begin position="88"/>
        <end position="165"/>
    </location>
</feature>
<dbReference type="Pfam" id="PF07848">
    <property type="entry name" value="PaaX"/>
    <property type="match status" value="1"/>
</dbReference>
<sequence>MRARSALFTLFGDVVRPMGGEAWLSTITAAMGTLGFNPQAVRTALHRMTGESWVEPRRAGRYAAYRLTDRGVTRLDEAAERIYRLRTRPWDGSWRMLVTPGLDEVDGDGELAAELGWIGFGRLEPTVWVSPHDHGRAVEAVLDRMPPAARSAVTRMTARVDGPDDTLAHRAWDLDRLRTDHRAFLDEWTDVQVPTDGEAAFASRLRLVHRWRSFLFADPGLPAAVLPEDWLGQQAAEAFRQAYEALLEPSLAWYGEQREAAAGTAGPTQTPHPVTADPNPFAQGLAAL</sequence>
<dbReference type="GO" id="GO:0006351">
    <property type="term" value="P:DNA-templated transcription"/>
    <property type="evidence" value="ECO:0007669"/>
    <property type="project" value="InterPro"/>
</dbReference>
<name>A0A346XU96_9ACTN</name>
<proteinExistence type="predicted"/>
<dbReference type="InterPro" id="IPR036388">
    <property type="entry name" value="WH-like_DNA-bd_sf"/>
</dbReference>
<evidence type="ECO:0000259" key="4">
    <source>
        <dbReference type="Pfam" id="PF20803"/>
    </source>
</evidence>
<dbReference type="InterPro" id="IPR013225">
    <property type="entry name" value="PaaX_C"/>
</dbReference>
<dbReference type="SUPFAM" id="SSF46785">
    <property type="entry name" value="Winged helix' DNA-binding domain"/>
    <property type="match status" value="1"/>
</dbReference>
<evidence type="ECO:0000313" key="6">
    <source>
        <dbReference type="Proteomes" id="UP000264006"/>
    </source>
</evidence>
<dbReference type="PANTHER" id="PTHR30319">
    <property type="entry name" value="PHENYLACETIC ACID REGULATOR-RELATED TRANSCRIPTIONAL REPRESSOR"/>
    <property type="match status" value="1"/>
</dbReference>
<keyword evidence="6" id="KW-1185">Reference proteome</keyword>
<dbReference type="KEGG" id="euz:DVS28_a1093"/>
<dbReference type="PIRSF" id="PIRSF020623">
    <property type="entry name" value="PaaX"/>
    <property type="match status" value="1"/>
</dbReference>
<evidence type="ECO:0000259" key="3">
    <source>
        <dbReference type="Pfam" id="PF08223"/>
    </source>
</evidence>
<feature type="region of interest" description="Disordered" evidence="1">
    <location>
        <begin position="259"/>
        <end position="278"/>
    </location>
</feature>
<feature type="compositionally biased region" description="Low complexity" evidence="1">
    <location>
        <begin position="260"/>
        <end position="271"/>
    </location>
</feature>
<evidence type="ECO:0000313" key="5">
    <source>
        <dbReference type="EMBL" id="AXV05793.1"/>
    </source>
</evidence>
<protein>
    <submittedName>
        <fullName evidence="5">Phenylacetic acid degradation operon negative regulatory protein paaX</fullName>
    </submittedName>
</protein>
<evidence type="ECO:0000259" key="2">
    <source>
        <dbReference type="Pfam" id="PF07848"/>
    </source>
</evidence>
<feature type="domain" description="Transcriptional repressor PaaX-like N-terminal" evidence="2">
    <location>
        <begin position="2"/>
        <end position="71"/>
    </location>
</feature>
<dbReference type="Proteomes" id="UP000264006">
    <property type="component" value="Chromosome"/>
</dbReference>
<dbReference type="Gene3D" id="1.20.58.1460">
    <property type="match status" value="1"/>
</dbReference>
<dbReference type="OrthoDB" id="2270427at2"/>
<reference evidence="5 6" key="1">
    <citation type="submission" date="2018-09" db="EMBL/GenBank/DDBJ databases">
        <title>Complete genome sequence of Euzebya sp. DY32-46 isolated from seawater of Pacific Ocean.</title>
        <authorList>
            <person name="Xu L."/>
            <person name="Wu Y.-H."/>
            <person name="Xu X.-W."/>
        </authorList>
    </citation>
    <scope>NUCLEOTIDE SEQUENCE [LARGE SCALE GENOMIC DNA]</scope>
    <source>
        <strain evidence="5 6">DY32-46</strain>
    </source>
</reference>
<gene>
    <name evidence="5" type="ORF">DVS28_a1093</name>
</gene>
<evidence type="ECO:0000256" key="1">
    <source>
        <dbReference type="SAM" id="MobiDB-lite"/>
    </source>
</evidence>
<dbReference type="PANTHER" id="PTHR30319:SF1">
    <property type="entry name" value="TRANSCRIPTIONAL REPRESSOR PAAX"/>
    <property type="match status" value="1"/>
</dbReference>
<dbReference type="InterPro" id="IPR011965">
    <property type="entry name" value="PaaX_trns_reg"/>
</dbReference>
<dbReference type="Pfam" id="PF20803">
    <property type="entry name" value="PaaX_M"/>
    <property type="match status" value="1"/>
</dbReference>
<dbReference type="InterPro" id="IPR036390">
    <property type="entry name" value="WH_DNA-bd_sf"/>
</dbReference>
<dbReference type="InterPro" id="IPR012906">
    <property type="entry name" value="PaaX-like_N"/>
</dbReference>
<dbReference type="EMBL" id="CP031165">
    <property type="protein sequence ID" value="AXV05793.1"/>
    <property type="molecule type" value="Genomic_DNA"/>
</dbReference>
<dbReference type="Gene3D" id="1.10.10.10">
    <property type="entry name" value="Winged helix-like DNA-binding domain superfamily/Winged helix DNA-binding domain"/>
    <property type="match status" value="1"/>
</dbReference>
<accession>A0A346XU96</accession>
<dbReference type="RefSeq" id="WP_114590544.1">
    <property type="nucleotide sequence ID" value="NZ_CP031165.1"/>
</dbReference>